<evidence type="ECO:0000313" key="3">
    <source>
        <dbReference type="Proteomes" id="UP000245959"/>
    </source>
</evidence>
<dbReference type="Proteomes" id="UP000245959">
    <property type="component" value="Unassembled WGS sequence"/>
</dbReference>
<proteinExistence type="predicted"/>
<protein>
    <submittedName>
        <fullName evidence="2">NitT/TauT family transport system substrate-binding protein</fullName>
    </submittedName>
</protein>
<feature type="signal peptide" evidence="1">
    <location>
        <begin position="1"/>
        <end position="22"/>
    </location>
</feature>
<evidence type="ECO:0000313" key="2">
    <source>
        <dbReference type="EMBL" id="PVY41411.1"/>
    </source>
</evidence>
<dbReference type="Pfam" id="PF13379">
    <property type="entry name" value="NMT1_2"/>
    <property type="match status" value="1"/>
</dbReference>
<dbReference type="SUPFAM" id="SSF53850">
    <property type="entry name" value="Periplasmic binding protein-like II"/>
    <property type="match status" value="1"/>
</dbReference>
<dbReference type="GeneID" id="78295378"/>
<sequence length="341" mass="37755">MNNISQITLSAILALTASGTFAADKVRVGYLAEPAHGLHFIAREKGFFAEEGIDADLFQFNTTAEGCAAVRAKKLDVGTFGTAAPLLFIARGVDFTVFGGMMIGGQAIIVKPENAGKFRNLANFKGARVGLGKLSTGDVIFRGALKKAGVDPYKDLKIIEFGGQGAVVEAVRKGAVDAGIVFSPHFSLAKKNYGLVVSNYIADFQPAYTCCRLIANTKDLKAKREIYKRYLIAEIRAYRFYRENQEETVKIFAGSFKLDPGIVRADTYTDHTFDSNPDPLRKGTVDFWNTMNEIGYLPENRVDISRHIDTSIYREALDEVLKRWPDDPVYREMDAFFKANN</sequence>
<dbReference type="AlphaFoldDB" id="A0A2U1AYJ4"/>
<accession>A0A2U1AYJ4</accession>
<gene>
    <name evidence="2" type="ORF">C8D82_11424</name>
</gene>
<keyword evidence="3" id="KW-1185">Reference proteome</keyword>
<dbReference type="RefSeq" id="WP_116884072.1">
    <property type="nucleotide sequence ID" value="NZ_CABMMC010000012.1"/>
</dbReference>
<comment type="caution">
    <text evidence="2">The sequence shown here is derived from an EMBL/GenBank/DDBJ whole genome shotgun (WGS) entry which is preliminary data.</text>
</comment>
<reference evidence="2 3" key="1">
    <citation type="submission" date="2018-04" db="EMBL/GenBank/DDBJ databases">
        <title>Genomic Encyclopedia of Type Strains, Phase IV (KMG-IV): sequencing the most valuable type-strain genomes for metagenomic binning, comparative biology and taxonomic classification.</title>
        <authorList>
            <person name="Goeker M."/>
        </authorList>
    </citation>
    <scope>NUCLEOTIDE SEQUENCE [LARGE SCALE GENOMIC DNA]</scope>
    <source>
        <strain evidence="2 3">DSM 14823</strain>
    </source>
</reference>
<dbReference type="PANTHER" id="PTHR30024">
    <property type="entry name" value="ALIPHATIC SULFONATES-BINDING PROTEIN-RELATED"/>
    <property type="match status" value="1"/>
</dbReference>
<dbReference type="OrthoDB" id="9802556at2"/>
<evidence type="ECO:0000256" key="1">
    <source>
        <dbReference type="SAM" id="SignalP"/>
    </source>
</evidence>
<feature type="chain" id="PRO_5015674195" evidence="1">
    <location>
        <begin position="23"/>
        <end position="341"/>
    </location>
</feature>
<keyword evidence="1" id="KW-0732">Signal</keyword>
<organism evidence="2 3">
    <name type="scientific">Victivallis vadensis</name>
    <dbReference type="NCBI Taxonomy" id="172901"/>
    <lineage>
        <taxon>Bacteria</taxon>
        <taxon>Pseudomonadati</taxon>
        <taxon>Lentisphaerota</taxon>
        <taxon>Lentisphaeria</taxon>
        <taxon>Victivallales</taxon>
        <taxon>Victivallaceae</taxon>
        <taxon>Victivallis</taxon>
    </lineage>
</organism>
<dbReference type="EMBL" id="QEKH01000014">
    <property type="protein sequence ID" value="PVY41411.1"/>
    <property type="molecule type" value="Genomic_DNA"/>
</dbReference>
<dbReference type="Gene3D" id="3.40.190.10">
    <property type="entry name" value="Periplasmic binding protein-like II"/>
    <property type="match status" value="2"/>
</dbReference>
<name>A0A2U1AYJ4_9BACT</name>